<accession>A0A2S6HED2</accession>
<feature type="modified residue" description="4-aspartylphosphate" evidence="1">
    <location>
        <position position="59"/>
    </location>
</feature>
<reference evidence="4 5" key="1">
    <citation type="submission" date="2018-02" db="EMBL/GenBank/DDBJ databases">
        <title>Subsurface microbial communities from deep shales in Ohio and West Virginia, USA.</title>
        <authorList>
            <person name="Wrighton K."/>
        </authorList>
    </citation>
    <scope>NUCLEOTIDE SEQUENCE [LARGE SCALE GENOMIC DNA]</scope>
    <source>
        <strain evidence="4 5">OWC-DMM</strain>
    </source>
</reference>
<dbReference type="CDD" id="cd17589">
    <property type="entry name" value="REC_TPR"/>
    <property type="match status" value="1"/>
</dbReference>
<evidence type="ECO:0000313" key="5">
    <source>
        <dbReference type="Proteomes" id="UP000240010"/>
    </source>
</evidence>
<dbReference type="EMBL" id="PTIZ01000005">
    <property type="protein sequence ID" value="PPK75835.1"/>
    <property type="molecule type" value="Genomic_DNA"/>
</dbReference>
<dbReference type="AlphaFoldDB" id="A0A2S6HED2"/>
<dbReference type="PROSITE" id="PS50005">
    <property type="entry name" value="TPR"/>
    <property type="match status" value="1"/>
</dbReference>
<evidence type="ECO:0000313" key="4">
    <source>
        <dbReference type="EMBL" id="PPK75835.1"/>
    </source>
</evidence>
<feature type="domain" description="Response regulatory" evidence="3">
    <location>
        <begin position="9"/>
        <end position="128"/>
    </location>
</feature>
<dbReference type="InterPro" id="IPR001789">
    <property type="entry name" value="Sig_transdc_resp-reg_receiver"/>
</dbReference>
<dbReference type="GO" id="GO:0000160">
    <property type="term" value="P:phosphorelay signal transduction system"/>
    <property type="evidence" value="ECO:0007669"/>
    <property type="project" value="InterPro"/>
</dbReference>
<dbReference type="InterPro" id="IPR052048">
    <property type="entry name" value="ST_Response_Regulator"/>
</dbReference>
<comment type="caution">
    <text evidence="4">The sequence shown here is derived from an EMBL/GenBank/DDBJ whole genome shotgun (WGS) entry which is preliminary data.</text>
</comment>
<keyword evidence="1" id="KW-0597">Phosphoprotein</keyword>
<evidence type="ECO:0000259" key="3">
    <source>
        <dbReference type="PROSITE" id="PS50110"/>
    </source>
</evidence>
<keyword evidence="2" id="KW-0802">TPR repeat</keyword>
<dbReference type="RefSeq" id="WP_104429037.1">
    <property type="nucleotide sequence ID" value="NZ_PTIZ01000005.1"/>
</dbReference>
<dbReference type="SMART" id="SM00028">
    <property type="entry name" value="TPR"/>
    <property type="match status" value="2"/>
</dbReference>
<sequence length="540" mass="61021">MAINLTSKKILVVEDQAIMRETIKHILGSFGARFIVEAESGINAITAMRIDRFDIVLCDYNLLRGKNGQQVLEEARHLKLLPVNAIFIIVTCEQSQEMVLTAIDNKPDDYLIKPFNRQQLLSRIERCYARKKYMASIENEIDSGNLYLAIHNCEQLLQRDDKKMRLQLLKIHAELTLKVGDFKTAEEIYQDILHERELPWARLGLGVVAFFLGYYDQAIKTFQDLIEQYPVMLEAYDWLVKAHESMGNDEHAVSSLNSAVALSPMSILRQKKLALLADKTENFAVAKKAYAATIKLGKNSIHGSSADYSGLANVHLKSNAANEALKILYELNQQYHNDPEAKLRAALLETEIHQAKGNKALAQQAYAKTFKLNEQFNKQISRELRLETAKAFYLNGNGEICDEILNDLIKTNIDDKLFIKDIVTMCNAIIGENHAETLIQHIKKELVDINNKGVSLFQEGNIKAALAVFEKAIAKMPNNQTIILNMIKIIIHDIKTSKHGPEKIISAQSYINKAIQLGIPHNQISGLQIELDTIQYNTNP</sequence>
<dbReference type="InterPro" id="IPR019734">
    <property type="entry name" value="TPR_rpt"/>
</dbReference>
<evidence type="ECO:0000256" key="2">
    <source>
        <dbReference type="PROSITE-ProRule" id="PRU00339"/>
    </source>
</evidence>
<dbReference type="Proteomes" id="UP000240010">
    <property type="component" value="Unassembled WGS sequence"/>
</dbReference>
<dbReference type="InterPro" id="IPR011990">
    <property type="entry name" value="TPR-like_helical_dom_sf"/>
</dbReference>
<dbReference type="Gene3D" id="1.25.40.10">
    <property type="entry name" value="Tetratricopeptide repeat domain"/>
    <property type="match status" value="2"/>
</dbReference>
<protein>
    <submittedName>
        <fullName evidence="4">Tetratricopeptide repeat protein</fullName>
    </submittedName>
</protein>
<gene>
    <name evidence="4" type="ORF">B0F87_105308</name>
</gene>
<dbReference type="PANTHER" id="PTHR43228">
    <property type="entry name" value="TWO-COMPONENT RESPONSE REGULATOR"/>
    <property type="match status" value="1"/>
</dbReference>
<dbReference type="PROSITE" id="PS50110">
    <property type="entry name" value="RESPONSE_REGULATORY"/>
    <property type="match status" value="1"/>
</dbReference>
<dbReference type="Pfam" id="PF13174">
    <property type="entry name" value="TPR_6"/>
    <property type="match status" value="1"/>
</dbReference>
<dbReference type="SUPFAM" id="SSF52172">
    <property type="entry name" value="CheY-like"/>
    <property type="match status" value="1"/>
</dbReference>
<dbReference type="SUPFAM" id="SSF48452">
    <property type="entry name" value="TPR-like"/>
    <property type="match status" value="1"/>
</dbReference>
<organism evidence="4 5">
    <name type="scientific">Methylobacter tundripaludum</name>
    <dbReference type="NCBI Taxonomy" id="173365"/>
    <lineage>
        <taxon>Bacteria</taxon>
        <taxon>Pseudomonadati</taxon>
        <taxon>Pseudomonadota</taxon>
        <taxon>Gammaproteobacteria</taxon>
        <taxon>Methylococcales</taxon>
        <taxon>Methylococcaceae</taxon>
        <taxon>Methylobacter</taxon>
    </lineage>
</organism>
<dbReference type="InterPro" id="IPR011006">
    <property type="entry name" value="CheY-like_superfamily"/>
</dbReference>
<dbReference type="PANTHER" id="PTHR43228:SF1">
    <property type="entry name" value="TWO-COMPONENT RESPONSE REGULATOR ARR22"/>
    <property type="match status" value="1"/>
</dbReference>
<dbReference type="Pfam" id="PF00072">
    <property type="entry name" value="Response_reg"/>
    <property type="match status" value="1"/>
</dbReference>
<feature type="repeat" description="TPR" evidence="2">
    <location>
        <begin position="446"/>
        <end position="479"/>
    </location>
</feature>
<dbReference type="Gene3D" id="3.40.50.2300">
    <property type="match status" value="1"/>
</dbReference>
<evidence type="ECO:0000256" key="1">
    <source>
        <dbReference type="PROSITE-ProRule" id="PRU00169"/>
    </source>
</evidence>
<name>A0A2S6HED2_9GAMM</name>
<dbReference type="SMART" id="SM00448">
    <property type="entry name" value="REC"/>
    <property type="match status" value="1"/>
</dbReference>
<proteinExistence type="predicted"/>